<accession>A0AAW0DIW7</accession>
<comment type="caution">
    <text evidence="2">The sequence shown here is derived from an EMBL/GenBank/DDBJ whole genome shotgun (WGS) entry which is preliminary data.</text>
</comment>
<evidence type="ECO:0000313" key="2">
    <source>
        <dbReference type="EMBL" id="KAK7050245.1"/>
    </source>
</evidence>
<organism evidence="2 3">
    <name type="scientific">Favolaschia claudopus</name>
    <dbReference type="NCBI Taxonomy" id="2862362"/>
    <lineage>
        <taxon>Eukaryota</taxon>
        <taxon>Fungi</taxon>
        <taxon>Dikarya</taxon>
        <taxon>Basidiomycota</taxon>
        <taxon>Agaricomycotina</taxon>
        <taxon>Agaricomycetes</taxon>
        <taxon>Agaricomycetidae</taxon>
        <taxon>Agaricales</taxon>
        <taxon>Marasmiineae</taxon>
        <taxon>Mycenaceae</taxon>
        <taxon>Favolaschia</taxon>
    </lineage>
</organism>
<keyword evidence="3" id="KW-1185">Reference proteome</keyword>
<evidence type="ECO:0000313" key="3">
    <source>
        <dbReference type="Proteomes" id="UP001362999"/>
    </source>
</evidence>
<protein>
    <submittedName>
        <fullName evidence="2">Uncharacterized protein</fullName>
    </submittedName>
</protein>
<dbReference type="Proteomes" id="UP001362999">
    <property type="component" value="Unassembled WGS sequence"/>
</dbReference>
<feature type="signal peptide" evidence="1">
    <location>
        <begin position="1"/>
        <end position="17"/>
    </location>
</feature>
<feature type="chain" id="PRO_5043923008" evidence="1">
    <location>
        <begin position="18"/>
        <end position="186"/>
    </location>
</feature>
<gene>
    <name evidence="2" type="ORF">R3P38DRAFT_1740047</name>
</gene>
<keyword evidence="1" id="KW-0732">Signal</keyword>
<dbReference type="AlphaFoldDB" id="A0AAW0DIW7"/>
<name>A0AAW0DIW7_9AGAR</name>
<proteinExistence type="predicted"/>
<reference evidence="2 3" key="1">
    <citation type="journal article" date="2024" name="J Genomics">
        <title>Draft genome sequencing and assembly of Favolaschia claudopus CIRM-BRFM 2984 isolated from oak limbs.</title>
        <authorList>
            <person name="Navarro D."/>
            <person name="Drula E."/>
            <person name="Chaduli D."/>
            <person name="Cazenave R."/>
            <person name="Ahrendt S."/>
            <person name="Wang J."/>
            <person name="Lipzen A."/>
            <person name="Daum C."/>
            <person name="Barry K."/>
            <person name="Grigoriev I.V."/>
            <person name="Favel A."/>
            <person name="Rosso M.N."/>
            <person name="Martin F."/>
        </authorList>
    </citation>
    <scope>NUCLEOTIDE SEQUENCE [LARGE SCALE GENOMIC DNA]</scope>
    <source>
        <strain evidence="2 3">CIRM-BRFM 2984</strain>
    </source>
</reference>
<evidence type="ECO:0000256" key="1">
    <source>
        <dbReference type="SAM" id="SignalP"/>
    </source>
</evidence>
<sequence length="186" mass="19304">MKFTFALLAAFIASAVAAPAGFKRQDTCPLQNFSGLTVTASADGKGKTRWNVFVAPRGLVQSGDLGWFVSGQPGKNEKFNAVQVQGSQPNLFTFKANGGSQNVAVVGSKLLASAAATPATFQVRCFGCNSFAKGNDLVANGCAIELTDGTNGTGQCVSFEGQFTGVQLQQCDGNNPGQFFGLFNVA</sequence>
<dbReference type="EMBL" id="JAWWNJ010000008">
    <property type="protein sequence ID" value="KAK7050245.1"/>
    <property type="molecule type" value="Genomic_DNA"/>
</dbReference>